<dbReference type="eggNOG" id="KOG3973">
    <property type="taxonomic scope" value="Eukaryota"/>
</dbReference>
<dbReference type="InterPro" id="IPR001611">
    <property type="entry name" value="Leu-rich_rpt"/>
</dbReference>
<feature type="compositionally biased region" description="Basic and acidic residues" evidence="2">
    <location>
        <begin position="376"/>
        <end position="385"/>
    </location>
</feature>
<dbReference type="AlphaFoldDB" id="A0A0D2WTY5"/>
<dbReference type="Gene3D" id="3.80.10.10">
    <property type="entry name" value="Ribonuclease Inhibitor"/>
    <property type="match status" value="1"/>
</dbReference>
<dbReference type="Pfam" id="PF13516">
    <property type="entry name" value="LRR_6"/>
    <property type="match status" value="3"/>
</dbReference>
<evidence type="ECO:0000313" key="4">
    <source>
        <dbReference type="Proteomes" id="UP000008743"/>
    </source>
</evidence>
<accession>A0A0D2WTY5</accession>
<keyword evidence="4" id="KW-1185">Reference proteome</keyword>
<comment type="similarity">
    <text evidence="1">Belongs to the FAM98 family.</text>
</comment>
<evidence type="ECO:0000313" key="3">
    <source>
        <dbReference type="EMBL" id="KJE95223.1"/>
    </source>
</evidence>
<dbReference type="Pfam" id="PF10239">
    <property type="entry name" value="DUF2465"/>
    <property type="match status" value="1"/>
</dbReference>
<name>A0A0D2WTY5_CAPO3</name>
<feature type="region of interest" description="Disordered" evidence="2">
    <location>
        <begin position="376"/>
        <end position="437"/>
    </location>
</feature>
<dbReference type="Proteomes" id="UP000008743">
    <property type="component" value="Unassembled WGS sequence"/>
</dbReference>
<dbReference type="STRING" id="595528.A0A0D2WTY5"/>
<dbReference type="PANTHER" id="PTHR31353">
    <property type="entry name" value="FAM98"/>
    <property type="match status" value="1"/>
</dbReference>
<dbReference type="InterPro" id="IPR032675">
    <property type="entry name" value="LRR_dom_sf"/>
</dbReference>
<dbReference type="SMART" id="SM00368">
    <property type="entry name" value="LRR_RI"/>
    <property type="match status" value="4"/>
</dbReference>
<dbReference type="PhylomeDB" id="A0A0D2WTY5"/>
<reference evidence="4" key="1">
    <citation type="submission" date="2011-02" db="EMBL/GenBank/DDBJ databases">
        <title>The Genome Sequence of Capsaspora owczarzaki ATCC 30864.</title>
        <authorList>
            <person name="Russ C."/>
            <person name="Cuomo C."/>
            <person name="Burger G."/>
            <person name="Gray M.W."/>
            <person name="Holland P.W.H."/>
            <person name="King N."/>
            <person name="Lang F.B.F."/>
            <person name="Roger A.J."/>
            <person name="Ruiz-Trillo I."/>
            <person name="Young S.K."/>
            <person name="Zeng Q."/>
            <person name="Gargeya S."/>
            <person name="Alvarado L."/>
            <person name="Berlin A."/>
            <person name="Chapman S.B."/>
            <person name="Chen Z."/>
            <person name="Freedman E."/>
            <person name="Gellesch M."/>
            <person name="Goldberg J."/>
            <person name="Griggs A."/>
            <person name="Gujja S."/>
            <person name="Heilman E."/>
            <person name="Heiman D."/>
            <person name="Howarth C."/>
            <person name="Mehta T."/>
            <person name="Neiman D."/>
            <person name="Pearson M."/>
            <person name="Roberts A."/>
            <person name="Saif S."/>
            <person name="Shea T."/>
            <person name="Shenoy N."/>
            <person name="Sisk P."/>
            <person name="Stolte C."/>
            <person name="Sykes S."/>
            <person name="White J."/>
            <person name="Yandava C."/>
            <person name="Haas B."/>
            <person name="Nusbaum C."/>
            <person name="Birren B."/>
        </authorList>
    </citation>
    <scope>NUCLEOTIDE SEQUENCE</scope>
    <source>
        <strain evidence="4">ATCC 30864</strain>
    </source>
</reference>
<dbReference type="SUPFAM" id="SSF52047">
    <property type="entry name" value="RNI-like"/>
    <property type="match status" value="1"/>
</dbReference>
<feature type="compositionally biased region" description="Gly residues" evidence="2">
    <location>
        <begin position="405"/>
        <end position="421"/>
    </location>
</feature>
<dbReference type="InParanoid" id="A0A0D2WTY5"/>
<dbReference type="InterPro" id="IPR018797">
    <property type="entry name" value="FAM98"/>
</dbReference>
<sequence length="437" mass="47046">MWTFYFVKAKLVDYKGNTPKLMVPVRIVPKAPNVVMPIVATQTSALIGLAKRQPFYQTATVGRNTLKVNTTVTRVELWQKQIGDADARAIAETLKVNKTVTCIGLGENQIGDAGASAIAKALKVNTTVTTVDLGQNLIGDAGAQAIAEALRVNTTLTRLNLSCNYIGDVGIQAIADAHEFNSTQINLTIGNQSNPLTTTDGDVGTPLSALAFALQVPVVASASDGGRATLTQDSLLKLLNSCQQSIVRLLGSLPSTHLGEPLLHKKLTSEHHARLTRINQDLEQEYTLRRRMLLKRLDVTVQSFEWSTRAQSKLDALQSAFQTQRTKLSPVAHIDVYAVLAARSNLLRITKASDESTRRKVRSSLYQVVMGKVPDRGGRAKEARGARMPAFAKRDAAVSEASGSGSRGGHRGQGQGHGQGGHSKHGHNNNKGKGGRR</sequence>
<gene>
    <name evidence="3" type="ORF">CAOG_009890</name>
</gene>
<proteinExistence type="inferred from homology"/>
<dbReference type="PANTHER" id="PTHR31353:SF1">
    <property type="entry name" value="PROTEIN FAM98B"/>
    <property type="match status" value="1"/>
</dbReference>
<feature type="compositionally biased region" description="Basic residues" evidence="2">
    <location>
        <begin position="422"/>
        <end position="437"/>
    </location>
</feature>
<dbReference type="EMBL" id="KE346368">
    <property type="protein sequence ID" value="KJE95223.1"/>
    <property type="molecule type" value="Genomic_DNA"/>
</dbReference>
<organism evidence="3 4">
    <name type="scientific">Capsaspora owczarzaki (strain ATCC 30864)</name>
    <dbReference type="NCBI Taxonomy" id="595528"/>
    <lineage>
        <taxon>Eukaryota</taxon>
        <taxon>Filasterea</taxon>
        <taxon>Capsaspora</taxon>
    </lineage>
</organism>
<evidence type="ECO:0000256" key="1">
    <source>
        <dbReference type="ARBA" id="ARBA00007218"/>
    </source>
</evidence>
<dbReference type="OrthoDB" id="512356at2759"/>
<evidence type="ECO:0000256" key="2">
    <source>
        <dbReference type="SAM" id="MobiDB-lite"/>
    </source>
</evidence>
<dbReference type="GO" id="GO:0072669">
    <property type="term" value="C:tRNA-splicing ligase complex"/>
    <property type="evidence" value="ECO:0007669"/>
    <property type="project" value="TreeGrafter"/>
</dbReference>
<protein>
    <submittedName>
        <fullName evidence="3">Uncharacterized protein</fullName>
    </submittedName>
</protein>